<evidence type="ECO:0000256" key="3">
    <source>
        <dbReference type="ARBA" id="ARBA00022475"/>
    </source>
</evidence>
<dbReference type="AlphaFoldDB" id="A0A6J2KBB7"/>
<keyword evidence="6" id="KW-0297">G-protein coupled receptor</keyword>
<feature type="domain" description="G-protein coupled receptors family 1 profile" evidence="11">
    <location>
        <begin position="43"/>
        <end position="134"/>
    </location>
</feature>
<dbReference type="Proteomes" id="UP000504629">
    <property type="component" value="Unplaced"/>
</dbReference>
<evidence type="ECO:0000256" key="10">
    <source>
        <dbReference type="SAM" id="Phobius"/>
    </source>
</evidence>
<evidence type="ECO:0000313" key="12">
    <source>
        <dbReference type="Proteomes" id="UP000504629"/>
    </source>
</evidence>
<dbReference type="Gene3D" id="1.20.1070.10">
    <property type="entry name" value="Rhodopsin 7-helix transmembrane proteins"/>
    <property type="match status" value="1"/>
</dbReference>
<evidence type="ECO:0000256" key="2">
    <source>
        <dbReference type="ARBA" id="ARBA00010663"/>
    </source>
</evidence>
<dbReference type="OrthoDB" id="6117944at2759"/>
<evidence type="ECO:0000259" key="11">
    <source>
        <dbReference type="PROSITE" id="PS50262"/>
    </source>
</evidence>
<evidence type="ECO:0000256" key="8">
    <source>
        <dbReference type="ARBA" id="ARBA00023170"/>
    </source>
</evidence>
<dbReference type="PRINTS" id="PR00237">
    <property type="entry name" value="GPCRRHODOPSN"/>
</dbReference>
<evidence type="ECO:0000313" key="13">
    <source>
        <dbReference type="RefSeq" id="XP_028038958.1"/>
    </source>
</evidence>
<comment type="subcellular location">
    <subcellularLocation>
        <location evidence="1">Cell membrane</location>
        <topology evidence="1">Multi-pass membrane protein</topology>
    </subcellularLocation>
</comment>
<evidence type="ECO:0000256" key="6">
    <source>
        <dbReference type="ARBA" id="ARBA00023040"/>
    </source>
</evidence>
<feature type="transmembrane region" description="Helical" evidence="10">
    <location>
        <begin position="27"/>
        <end position="52"/>
    </location>
</feature>
<keyword evidence="7 10" id="KW-0472">Membrane</keyword>
<dbReference type="PANTHER" id="PTHR24228">
    <property type="entry name" value="B2 BRADYKININ RECEPTOR/ANGIOTENSIN II RECEPTOR"/>
    <property type="match status" value="1"/>
</dbReference>
<evidence type="ECO:0000256" key="1">
    <source>
        <dbReference type="ARBA" id="ARBA00004651"/>
    </source>
</evidence>
<evidence type="ECO:0000256" key="5">
    <source>
        <dbReference type="ARBA" id="ARBA00022989"/>
    </source>
</evidence>
<keyword evidence="4 10" id="KW-0812">Transmembrane</keyword>
<protein>
    <submittedName>
        <fullName evidence="13">Protein trapped in endoderm-1-like</fullName>
    </submittedName>
</protein>
<accession>A0A6J2KBB7</accession>
<gene>
    <name evidence="13" type="primary">LOC114249538</name>
</gene>
<keyword evidence="5 10" id="KW-1133">Transmembrane helix</keyword>
<evidence type="ECO:0000256" key="7">
    <source>
        <dbReference type="ARBA" id="ARBA00023136"/>
    </source>
</evidence>
<dbReference type="PANTHER" id="PTHR24228:SF71">
    <property type="entry name" value="PROTEIN TRAPPED IN ENDODERM-1"/>
    <property type="match status" value="1"/>
</dbReference>
<dbReference type="KEGG" id="bman:114249538"/>
<proteinExistence type="inferred from homology"/>
<organism evidence="12 13">
    <name type="scientific">Bombyx mandarina</name>
    <name type="common">Wild silk moth</name>
    <name type="synonym">Wild silkworm</name>
    <dbReference type="NCBI Taxonomy" id="7092"/>
    <lineage>
        <taxon>Eukaryota</taxon>
        <taxon>Metazoa</taxon>
        <taxon>Ecdysozoa</taxon>
        <taxon>Arthropoda</taxon>
        <taxon>Hexapoda</taxon>
        <taxon>Insecta</taxon>
        <taxon>Pterygota</taxon>
        <taxon>Neoptera</taxon>
        <taxon>Endopterygota</taxon>
        <taxon>Lepidoptera</taxon>
        <taxon>Glossata</taxon>
        <taxon>Ditrysia</taxon>
        <taxon>Bombycoidea</taxon>
        <taxon>Bombycidae</taxon>
        <taxon>Bombycinae</taxon>
        <taxon>Bombyx</taxon>
    </lineage>
</organism>
<comment type="similarity">
    <text evidence="2">Belongs to the G-protein coupled receptor 1 family.</text>
</comment>
<keyword evidence="9" id="KW-0807">Transducer</keyword>
<evidence type="ECO:0000256" key="4">
    <source>
        <dbReference type="ARBA" id="ARBA00022692"/>
    </source>
</evidence>
<dbReference type="Pfam" id="PF00001">
    <property type="entry name" value="7tm_1"/>
    <property type="match status" value="1"/>
</dbReference>
<dbReference type="PROSITE" id="PS50262">
    <property type="entry name" value="G_PROTEIN_RECEP_F1_2"/>
    <property type="match status" value="1"/>
</dbReference>
<reference evidence="13" key="1">
    <citation type="submission" date="2025-08" db="UniProtKB">
        <authorList>
            <consortium name="RefSeq"/>
        </authorList>
    </citation>
    <scope>IDENTIFICATION</scope>
    <source>
        <tissue evidence="13">Silk gland</tissue>
    </source>
</reference>
<feature type="transmembrane region" description="Helical" evidence="10">
    <location>
        <begin position="103"/>
        <end position="123"/>
    </location>
</feature>
<keyword evidence="12" id="KW-1185">Reference proteome</keyword>
<dbReference type="GeneID" id="114249538"/>
<dbReference type="RefSeq" id="XP_028038958.1">
    <property type="nucleotide sequence ID" value="XM_028183157.1"/>
</dbReference>
<dbReference type="SUPFAM" id="SSF81321">
    <property type="entry name" value="Family A G protein-coupled receptor-like"/>
    <property type="match status" value="1"/>
</dbReference>
<keyword evidence="3" id="KW-1003">Cell membrane</keyword>
<dbReference type="InterPro" id="IPR017452">
    <property type="entry name" value="GPCR_Rhodpsn_7TM"/>
</dbReference>
<name>A0A6J2KBB7_BOMMA</name>
<dbReference type="InterPro" id="IPR000276">
    <property type="entry name" value="GPCR_Rhodpsn"/>
</dbReference>
<evidence type="ECO:0000256" key="9">
    <source>
        <dbReference type="ARBA" id="ARBA00023224"/>
    </source>
</evidence>
<keyword evidence="8" id="KW-0675">Receptor</keyword>
<dbReference type="GO" id="GO:0004930">
    <property type="term" value="F:G protein-coupled receptor activity"/>
    <property type="evidence" value="ECO:0007669"/>
    <property type="project" value="UniProtKB-KW"/>
</dbReference>
<sequence>MSSIDKMYNFTLSDSQNGTFYPTEATILAAVCASVFSVVGVVGNLVTAVALLMHPKLRGHVTTMFVLSLCLSDLLFCAINLPLTANRFIKQHWSLGPQLCQLFAFIFYGNEAVSLLSMVAITINSWSEYFKNAPSEVLANFPGQVFPRLSSGFSGVMAKLLHLRYES</sequence>
<dbReference type="GO" id="GO:0005886">
    <property type="term" value="C:plasma membrane"/>
    <property type="evidence" value="ECO:0007669"/>
    <property type="project" value="UniProtKB-SubCell"/>
</dbReference>
<feature type="transmembrane region" description="Helical" evidence="10">
    <location>
        <begin position="64"/>
        <end position="83"/>
    </location>
</feature>